<organism evidence="3 4">
    <name type="scientific">Rhodoplanes tepidamans</name>
    <name type="common">Rhodoplanes cryptolactis</name>
    <dbReference type="NCBI Taxonomy" id="200616"/>
    <lineage>
        <taxon>Bacteria</taxon>
        <taxon>Pseudomonadati</taxon>
        <taxon>Pseudomonadota</taxon>
        <taxon>Alphaproteobacteria</taxon>
        <taxon>Hyphomicrobiales</taxon>
        <taxon>Nitrobacteraceae</taxon>
        <taxon>Rhodoplanes</taxon>
    </lineage>
</organism>
<keyword evidence="4" id="KW-1185">Reference proteome</keyword>
<feature type="region of interest" description="Disordered" evidence="1">
    <location>
        <begin position="1"/>
        <end position="20"/>
    </location>
</feature>
<keyword evidence="2" id="KW-0812">Transmembrane</keyword>
<gene>
    <name evidence="3" type="ORF">PQJ73_17950</name>
</gene>
<feature type="transmembrane region" description="Helical" evidence="2">
    <location>
        <begin position="28"/>
        <end position="48"/>
    </location>
</feature>
<evidence type="ECO:0000256" key="1">
    <source>
        <dbReference type="SAM" id="MobiDB-lite"/>
    </source>
</evidence>
<dbReference type="Proteomes" id="UP001165652">
    <property type="component" value="Unassembled WGS sequence"/>
</dbReference>
<dbReference type="RefSeq" id="WP_272778415.1">
    <property type="nucleotide sequence ID" value="NZ_JAQQLI010000029.1"/>
</dbReference>
<keyword evidence="2" id="KW-0472">Membrane</keyword>
<reference evidence="3" key="1">
    <citation type="journal article" date="2023" name="Microbiol Resour">
        <title>Genome Sequences of Rhodoplanes serenus and Two Thermotolerant Strains, Rhodoplanes tepidamans and 'Rhodoplanes cryptolactis,' Further Refine the Genus.</title>
        <authorList>
            <person name="Rayyan A.A."/>
            <person name="Kyndt J.A."/>
        </authorList>
    </citation>
    <scope>NUCLEOTIDE SEQUENCE</scope>
    <source>
        <strain evidence="3">DSM 9987</strain>
    </source>
</reference>
<keyword evidence="2" id="KW-1133">Transmembrane helix</keyword>
<proteinExistence type="predicted"/>
<evidence type="ECO:0000256" key="2">
    <source>
        <dbReference type="SAM" id="Phobius"/>
    </source>
</evidence>
<comment type="caution">
    <text evidence="3">The sequence shown here is derived from an EMBL/GenBank/DDBJ whole genome shotgun (WGS) entry which is preliminary data.</text>
</comment>
<dbReference type="EMBL" id="JAQQLI010000029">
    <property type="protein sequence ID" value="MDC7787576.1"/>
    <property type="molecule type" value="Genomic_DNA"/>
</dbReference>
<protein>
    <submittedName>
        <fullName evidence="3">Uncharacterized protein</fullName>
    </submittedName>
</protein>
<accession>A0ABT5JD26</accession>
<evidence type="ECO:0000313" key="3">
    <source>
        <dbReference type="EMBL" id="MDC7787576.1"/>
    </source>
</evidence>
<name>A0ABT5JD26_RHOTP</name>
<reference evidence="3" key="2">
    <citation type="submission" date="2023-02" db="EMBL/GenBank/DDBJ databases">
        <authorList>
            <person name="Rayyan A."/>
            <person name="Meyer T."/>
            <person name="Kyndt J.A."/>
        </authorList>
    </citation>
    <scope>NUCLEOTIDE SEQUENCE</scope>
    <source>
        <strain evidence="3">DSM 9987</strain>
    </source>
</reference>
<evidence type="ECO:0000313" key="4">
    <source>
        <dbReference type="Proteomes" id="UP001165652"/>
    </source>
</evidence>
<sequence length="51" mass="5447">MARPTDETPITKSAPEARQGTTGHNVRWVLGFGVGGAVVALAIVYLWFFSA</sequence>